<keyword evidence="7" id="KW-0082">Bait region</keyword>
<evidence type="ECO:0000259" key="9">
    <source>
        <dbReference type="SMART" id="SM01360"/>
    </source>
</evidence>
<dbReference type="InterPro" id="IPR036595">
    <property type="entry name" value="A-macroglobulin_rcpt-bd_sf"/>
</dbReference>
<dbReference type="InterPro" id="IPR019742">
    <property type="entry name" value="MacrogloblnA2_CS"/>
</dbReference>
<dbReference type="Gene3D" id="2.60.40.1930">
    <property type="match status" value="1"/>
</dbReference>
<feature type="domain" description="Alpha-2-macroglobulin bait region" evidence="8">
    <location>
        <begin position="57"/>
        <end position="188"/>
    </location>
</feature>
<dbReference type="Proteomes" id="UP000335636">
    <property type="component" value="Unassembled WGS sequence"/>
</dbReference>
<evidence type="ECO:0008006" key="13">
    <source>
        <dbReference type="Google" id="ProtNLM"/>
    </source>
</evidence>
<name>A0A5E4BXY6_MARMO</name>
<dbReference type="Gene3D" id="6.20.50.160">
    <property type="match status" value="1"/>
</dbReference>
<evidence type="ECO:0000313" key="12">
    <source>
        <dbReference type="Proteomes" id="UP000335636"/>
    </source>
</evidence>
<dbReference type="InterPro" id="IPR008930">
    <property type="entry name" value="Terpenoid_cyclase/PrenylTrfase"/>
</dbReference>
<keyword evidence="3" id="KW-0732">Signal</keyword>
<dbReference type="Proteomes" id="UP000662637">
    <property type="component" value="Unassembled WGS sequence"/>
</dbReference>
<dbReference type="AlphaFoldDB" id="A0A5E4BXY6"/>
<dbReference type="PANTHER" id="PTHR11412">
    <property type="entry name" value="MACROGLOBULIN / COMPLEMENT"/>
    <property type="match status" value="1"/>
</dbReference>
<dbReference type="InterPro" id="IPR014756">
    <property type="entry name" value="Ig_E-set"/>
</dbReference>
<dbReference type="GO" id="GO:0004867">
    <property type="term" value="F:serine-type endopeptidase inhibitor activity"/>
    <property type="evidence" value="ECO:0007669"/>
    <property type="project" value="UniProtKB-KW"/>
</dbReference>
<dbReference type="InterPro" id="IPR047565">
    <property type="entry name" value="Alpha-macroglob_thiol-ester_cl"/>
</dbReference>
<keyword evidence="12" id="KW-1185">Reference proteome</keyword>
<dbReference type="InterPro" id="IPR011626">
    <property type="entry name" value="Alpha-macroglobulin_TED"/>
</dbReference>
<dbReference type="GO" id="GO:0005615">
    <property type="term" value="C:extracellular space"/>
    <property type="evidence" value="ECO:0007669"/>
    <property type="project" value="InterPro"/>
</dbReference>
<gene>
    <name evidence="10" type="ORF">GHT09_006261</name>
    <name evidence="11" type="ORF">MONAX_5E040650</name>
</gene>
<evidence type="ECO:0000256" key="2">
    <source>
        <dbReference type="ARBA" id="ARBA00022690"/>
    </source>
</evidence>
<dbReference type="PROSITE" id="PS00477">
    <property type="entry name" value="ALPHA_2_MACROGLOBULIN"/>
    <property type="match status" value="1"/>
</dbReference>
<keyword evidence="4" id="KW-0722">Serine protease inhibitor</keyword>
<dbReference type="InterPro" id="IPR050473">
    <property type="entry name" value="A2M/Complement_sys"/>
</dbReference>
<dbReference type="Gene3D" id="2.60.40.10">
    <property type="entry name" value="Immunoglobulins"/>
    <property type="match status" value="1"/>
</dbReference>
<dbReference type="InterPro" id="IPR001599">
    <property type="entry name" value="Macroglobln_a2"/>
</dbReference>
<dbReference type="SUPFAM" id="SSF48239">
    <property type="entry name" value="Terpenoid cyclases/Protein prenyltransferases"/>
    <property type="match status" value="1"/>
</dbReference>
<dbReference type="SUPFAM" id="SSF81296">
    <property type="entry name" value="E set domains"/>
    <property type="match status" value="1"/>
</dbReference>
<dbReference type="Gene3D" id="1.50.10.20">
    <property type="match status" value="3"/>
</dbReference>
<comment type="similarity">
    <text evidence="1">Belongs to the protease inhibitor I39 (alpha-2-macroglobulin) family.</text>
</comment>
<evidence type="ECO:0000256" key="1">
    <source>
        <dbReference type="ARBA" id="ARBA00010952"/>
    </source>
</evidence>
<keyword evidence="6" id="KW-1015">Disulfide bond</keyword>
<dbReference type="Pfam" id="PF07677">
    <property type="entry name" value="A2M_recep"/>
    <property type="match status" value="1"/>
</dbReference>
<dbReference type="PANTHER" id="PTHR11412:SF136">
    <property type="entry name" value="CD109 ANTIGEN"/>
    <property type="match status" value="1"/>
</dbReference>
<proteinExistence type="inferred from homology"/>
<dbReference type="SMART" id="SM01419">
    <property type="entry name" value="Thiol-ester_cl"/>
    <property type="match status" value="1"/>
</dbReference>
<dbReference type="Pfam" id="PF07703">
    <property type="entry name" value="A2M_BRD"/>
    <property type="match status" value="1"/>
</dbReference>
<dbReference type="EMBL" id="CABDUW010000703">
    <property type="protein sequence ID" value="VTJ73851.1"/>
    <property type="molecule type" value="Genomic_DNA"/>
</dbReference>
<evidence type="ECO:0000256" key="3">
    <source>
        <dbReference type="ARBA" id="ARBA00022729"/>
    </source>
</evidence>
<evidence type="ECO:0000313" key="10">
    <source>
        <dbReference type="EMBL" id="KAF7482347.1"/>
    </source>
</evidence>
<evidence type="ECO:0000313" key="11">
    <source>
        <dbReference type="EMBL" id="VTJ73851.1"/>
    </source>
</evidence>
<evidence type="ECO:0000256" key="7">
    <source>
        <dbReference type="ARBA" id="ARBA00023248"/>
    </source>
</evidence>
<evidence type="ECO:0000256" key="4">
    <source>
        <dbReference type="ARBA" id="ARBA00022900"/>
    </source>
</evidence>
<dbReference type="FunFam" id="2.60.40.10:FF:000155">
    <property type="entry name" value="complement C3 isoform X1"/>
    <property type="match status" value="1"/>
</dbReference>
<dbReference type="InterPro" id="IPR011625">
    <property type="entry name" value="A2M_N_BRD"/>
</dbReference>
<dbReference type="InterPro" id="IPR013783">
    <property type="entry name" value="Ig-like_fold"/>
</dbReference>
<dbReference type="EMBL" id="WJEC01000598">
    <property type="protein sequence ID" value="KAF7482347.1"/>
    <property type="molecule type" value="Genomic_DNA"/>
</dbReference>
<dbReference type="Pfam" id="PF07678">
    <property type="entry name" value="TED_complement"/>
    <property type="match status" value="2"/>
</dbReference>
<keyword evidence="5" id="KW-0882">Thioester bond</keyword>
<accession>A0A5E4BXY6</accession>
<evidence type="ECO:0000259" key="8">
    <source>
        <dbReference type="SMART" id="SM01359"/>
    </source>
</evidence>
<feature type="domain" description="Alpha-2-macroglobulin" evidence="9">
    <location>
        <begin position="266"/>
        <end position="357"/>
    </location>
</feature>
<dbReference type="Gene3D" id="2.20.130.20">
    <property type="match status" value="1"/>
</dbReference>
<reference evidence="10" key="2">
    <citation type="submission" date="2020-08" db="EMBL/GenBank/DDBJ databases">
        <authorList>
            <person name="Shumante A."/>
            <person name="Zimin A.V."/>
            <person name="Puiu D."/>
            <person name="Salzberg S.L."/>
        </authorList>
    </citation>
    <scope>NUCLEOTIDE SEQUENCE</scope>
    <source>
        <strain evidence="10">WC2-LM</strain>
        <tissue evidence="10">Liver</tissue>
    </source>
</reference>
<dbReference type="SUPFAM" id="SSF49410">
    <property type="entry name" value="Alpha-macroglobulin receptor domain"/>
    <property type="match status" value="1"/>
</dbReference>
<reference evidence="11 12" key="1">
    <citation type="submission" date="2019-04" db="EMBL/GenBank/DDBJ databases">
        <authorList>
            <person name="Alioto T."/>
            <person name="Alioto T."/>
        </authorList>
    </citation>
    <scope>NUCLEOTIDE SEQUENCE [LARGE SCALE GENOMIC DNA]</scope>
</reference>
<organism evidence="11 12">
    <name type="scientific">Marmota monax</name>
    <name type="common">Woodchuck</name>
    <dbReference type="NCBI Taxonomy" id="9995"/>
    <lineage>
        <taxon>Eukaryota</taxon>
        <taxon>Metazoa</taxon>
        <taxon>Chordata</taxon>
        <taxon>Craniata</taxon>
        <taxon>Vertebrata</taxon>
        <taxon>Euteleostomi</taxon>
        <taxon>Mammalia</taxon>
        <taxon>Eutheria</taxon>
        <taxon>Euarchontoglires</taxon>
        <taxon>Glires</taxon>
        <taxon>Rodentia</taxon>
        <taxon>Sciuromorpha</taxon>
        <taxon>Sciuridae</taxon>
        <taxon>Xerinae</taxon>
        <taxon>Marmotini</taxon>
        <taxon>Marmota</taxon>
    </lineage>
</organism>
<dbReference type="Gene3D" id="2.60.40.690">
    <property type="entry name" value="Alpha-macroglobulin, receptor-binding domain"/>
    <property type="match status" value="1"/>
</dbReference>
<dbReference type="SMART" id="SM01360">
    <property type="entry name" value="A2M"/>
    <property type="match status" value="1"/>
</dbReference>
<dbReference type="Pfam" id="PF00207">
    <property type="entry name" value="A2M"/>
    <property type="match status" value="1"/>
</dbReference>
<dbReference type="SMART" id="SM01359">
    <property type="entry name" value="A2M_N_2"/>
    <property type="match status" value="1"/>
</dbReference>
<dbReference type="InterPro" id="IPR009048">
    <property type="entry name" value="A-macroglobulin_rcpt-bd"/>
</dbReference>
<sequence>MDTVQIMNYTVPQNGIFKIEFPILDNSSEQQLRAYFLASVSSMAVHGMFTSPSKTYIQLKARDENIKMGSPFELVVNGNKQLKEFSYMVISKGQLVAVGKQNTTTFSLIPESSWAPKACIIVYYVEDDGEIINDALKIPVQLIFKNKIKLFGSKANAEPSEKVSLRVSVTQLDSVVEIVAVDKSVNLMNASNDITMENVVHDLELYNTGYYLVLTGANLVKDYVDIVYDTSEYAEMFVEETQGYLVDINDFSSFSNPRVRKHFPETWIWLDTDMESKIYPEFEVTVPDSITSWVATAFVISEDLGLGLTTAPVELQAFQPFFIFLNLPYSVIRGEEFALEVTIFNYLKEATEVKAIIEKSDGYDILLTSNEINATGHQQTILVPSEDGATVVFPVRPAHLGEIPITVMAISPTASDAITQRILVKAEGIEKSYSQCILLDLTDNKLQTTMKSFSFSFPPDMVSGSERIQITAVGDVLGPSINGLASLIRMPYGCGEQNMINFAPNIYILDYLTKKKQLTDIIKEKSLSFMRCFLEADPYIDIDQNVLHRTYTWLKGHQKSNGEFWEPGRVIHSELQVKSPKAKEALNLLTEHAEQEGGMQFWVSSVSTFSESWQPCCLDIEVAAYALLSHFLQFQISKGIPIMRWLSRQRNSLGGFASTQDTIVALKALSEFAALMNTERTNVQVTVLQPSSSSPVKFLIDTQNRFLLQTAEIAVVQPTTVNISVSGFGFAICQFNVIYNVKDSGSFRRKRSIQKQEGFDLDVEVKDNKDDVNHVNFNVCTRFLGPDRSGMALTEVNLLSGFTVPSDAIPLSETVKKVEHDHGKLNLYLDSVN</sequence>
<evidence type="ECO:0000256" key="6">
    <source>
        <dbReference type="ARBA" id="ARBA00023157"/>
    </source>
</evidence>
<evidence type="ECO:0000256" key="5">
    <source>
        <dbReference type="ARBA" id="ARBA00022966"/>
    </source>
</evidence>
<keyword evidence="2" id="KW-0646">Protease inhibitor</keyword>
<protein>
    <recommendedName>
        <fullName evidence="13">Alpha-2-macroglobulin domain-containing protein</fullName>
    </recommendedName>
</protein>